<dbReference type="Proteomes" id="UP000186851">
    <property type="component" value="Chromosome"/>
</dbReference>
<sequence>MLRVFTHIKMSRMIKKKDVQGLLKYLIANIDRNPIIAGKAMIGLTKIGKPSSEAICRILPSIKHMFLKFALIRVLYTIGDLGCVNTLINLVKEYGEKIISRKDKSELNVKGETSVYFMALKTLKHMGSSPSEWGISSESYYNQIREDYEKCDNVIK</sequence>
<protein>
    <submittedName>
        <fullName evidence="1">Uncharacterized protein</fullName>
    </submittedName>
</protein>
<evidence type="ECO:0000313" key="2">
    <source>
        <dbReference type="Proteomes" id="UP000186851"/>
    </source>
</evidence>
<dbReference type="EMBL" id="CP091871">
    <property type="protein sequence ID" value="WEU40839.1"/>
    <property type="molecule type" value="Genomic_DNA"/>
</dbReference>
<organism evidence="1 2">
    <name type="scientific">Odinarchaeota yellowstonii (strain LCB_4)</name>
    <dbReference type="NCBI Taxonomy" id="1841599"/>
    <lineage>
        <taxon>Archaea</taxon>
        <taxon>Promethearchaeati</taxon>
        <taxon>Candidatus Odinarchaeota</taxon>
        <taxon>Candidatus Odinarchaeia</taxon>
        <taxon>Candidatus Odinarchaeales</taxon>
        <taxon>Candidatus Odinarchaeaceae</taxon>
        <taxon>Candidatus Odinarchaeum</taxon>
    </lineage>
</organism>
<evidence type="ECO:0000313" key="1">
    <source>
        <dbReference type="EMBL" id="WEU40839.1"/>
    </source>
</evidence>
<dbReference type="AlphaFoldDB" id="A0AAF0IBX1"/>
<gene>
    <name evidence="1" type="ORF">OdinLCB4_002680</name>
</gene>
<reference evidence="1" key="2">
    <citation type="journal article" date="2022" name="Nat. Microbiol.">
        <title>A closed Candidatus Odinarchaeum chromosome exposes Asgard archaeal viruses.</title>
        <authorList>
            <person name="Tamarit D."/>
            <person name="Caceres E.F."/>
            <person name="Krupovic M."/>
            <person name="Nijland R."/>
            <person name="Eme L."/>
            <person name="Robinson N.P."/>
            <person name="Ettema T.J.G."/>
        </authorList>
    </citation>
    <scope>NUCLEOTIDE SEQUENCE</scope>
    <source>
        <strain evidence="1">LCB_4</strain>
    </source>
</reference>
<accession>A0AAF0IBX1</accession>
<reference evidence="1" key="1">
    <citation type="journal article" date="2017" name="Nature">
        <title>Asgard archaea illuminate the origin of eukaryotic cellular complexity.</title>
        <authorList>
            <person name="Zaremba-Niedzwiedzka K."/>
            <person name="Caceres E.F."/>
            <person name="Saw J.H."/>
            <person name="Backstrom D."/>
            <person name="Juzokaite L."/>
            <person name="Vancaester E."/>
            <person name="Seitz K.W."/>
            <person name="Anantharaman K."/>
            <person name="Starnawski P."/>
            <person name="Kjeldsen K.U."/>
            <person name="Scott M.B."/>
            <person name="Nunoura T."/>
            <person name="Banfield J.F."/>
            <person name="Schramm A."/>
            <person name="Baker B.J."/>
            <person name="Spang A."/>
            <person name="Ettema T.J.G."/>
        </authorList>
    </citation>
    <scope>NUCLEOTIDE SEQUENCE</scope>
    <source>
        <strain evidence="1">LCB_4</strain>
    </source>
</reference>
<dbReference type="KEGG" id="oyw:OdinLCB4_002680"/>
<proteinExistence type="predicted"/>
<name>A0AAF0IBX1_ODILC</name>